<sequence>MSYEQLFRKQFDTSILQELLEKITYKTNGTYLVDENVYKKMLFHGLEVEFYNQLRDYYHKSKHFYLDRELNYKTFTTVLRQLCKYNQIPFDSCIKYQKSVYKHEYTISM</sequence>
<accession>A0A6C0F152</accession>
<organism evidence="1">
    <name type="scientific">viral metagenome</name>
    <dbReference type="NCBI Taxonomy" id="1070528"/>
    <lineage>
        <taxon>unclassified sequences</taxon>
        <taxon>metagenomes</taxon>
        <taxon>organismal metagenomes</taxon>
    </lineage>
</organism>
<dbReference type="AlphaFoldDB" id="A0A6C0F152"/>
<name>A0A6C0F152_9ZZZZ</name>
<reference evidence="1" key="1">
    <citation type="journal article" date="2020" name="Nature">
        <title>Giant virus diversity and host interactions through global metagenomics.</title>
        <authorList>
            <person name="Schulz F."/>
            <person name="Roux S."/>
            <person name="Paez-Espino D."/>
            <person name="Jungbluth S."/>
            <person name="Walsh D.A."/>
            <person name="Denef V.J."/>
            <person name="McMahon K.D."/>
            <person name="Konstantinidis K.T."/>
            <person name="Eloe-Fadrosh E.A."/>
            <person name="Kyrpides N.C."/>
            <person name="Woyke T."/>
        </authorList>
    </citation>
    <scope>NUCLEOTIDE SEQUENCE</scope>
    <source>
        <strain evidence="1">GVMAG-M-3300009180-1</strain>
    </source>
</reference>
<evidence type="ECO:0000313" key="1">
    <source>
        <dbReference type="EMBL" id="QHT35118.1"/>
    </source>
</evidence>
<proteinExistence type="predicted"/>
<protein>
    <submittedName>
        <fullName evidence="1">Uncharacterized protein</fullName>
    </submittedName>
</protein>
<dbReference type="EMBL" id="MN739013">
    <property type="protein sequence ID" value="QHT35118.1"/>
    <property type="molecule type" value="Genomic_DNA"/>
</dbReference>